<evidence type="ECO:0000313" key="1">
    <source>
        <dbReference type="EMBL" id="CAK1585095.1"/>
    </source>
</evidence>
<protein>
    <recommendedName>
        <fullName evidence="3">Transmembrane protein 183</fullName>
    </recommendedName>
</protein>
<reference evidence="1 2" key="1">
    <citation type="submission" date="2023-11" db="EMBL/GenBank/DDBJ databases">
        <authorList>
            <person name="Hedman E."/>
            <person name="Englund M."/>
            <person name="Stromberg M."/>
            <person name="Nyberg Akerstrom W."/>
            <person name="Nylinder S."/>
            <person name="Jareborg N."/>
            <person name="Kallberg Y."/>
            <person name="Kronander E."/>
        </authorList>
    </citation>
    <scope>NUCLEOTIDE SEQUENCE [LARGE SCALE GENOMIC DNA]</scope>
</reference>
<evidence type="ECO:0008006" key="3">
    <source>
        <dbReference type="Google" id="ProtNLM"/>
    </source>
</evidence>
<sequence length="356" mass="41871">MPKKKGQKKKANNQALADFTLNDCANASKPVLKVKKSVTTEAVISELSWDEINEDELDIVEEVDVNGTKSIVFKKKRNHSRTETEDVDSRPGNVYPEIIWYLISWYIKPEDIGYFARINKATYSITKRESFWRTLYKRHCQYHPKLPDRLCLENSYKLYGLRQRVIRALYHTYDVFVKRVLQQAAHDSQPHQLVKRRCVNVWYCKGSTHWSVYFKFKKLQPMKRIEMNKNVDFIEELGRIDANPDEDTQVLQVTCQNFYEVPPLMGMTLSSVSVVLSQRFRHRRLHLGFNTGDHNVSRNILPECSVVLDTVINFYVFDWWHPKYPHFDNPLPLNVMDDESVPVLKKDFFTVCKGDL</sequence>
<accession>A0AAV1KPX4</accession>
<dbReference type="PANTHER" id="PTHR20988">
    <property type="entry name" value="TRANSMEMBRANE PROTEIN 183A-RELATED"/>
    <property type="match status" value="1"/>
</dbReference>
<comment type="caution">
    <text evidence="1">The sequence shown here is derived from an EMBL/GenBank/DDBJ whole genome shotgun (WGS) entry which is preliminary data.</text>
</comment>
<proteinExistence type="predicted"/>
<dbReference type="EMBL" id="CAVLGL010000079">
    <property type="protein sequence ID" value="CAK1585095.1"/>
    <property type="molecule type" value="Genomic_DNA"/>
</dbReference>
<dbReference type="PANTHER" id="PTHR20988:SF2">
    <property type="entry name" value="TRANSMEMBRANE PROTEIN 183A-RELATED"/>
    <property type="match status" value="1"/>
</dbReference>
<dbReference type="GO" id="GO:0031647">
    <property type="term" value="P:regulation of protein stability"/>
    <property type="evidence" value="ECO:0007669"/>
    <property type="project" value="TreeGrafter"/>
</dbReference>
<dbReference type="Proteomes" id="UP001314205">
    <property type="component" value="Unassembled WGS sequence"/>
</dbReference>
<name>A0AAV1KPX4_9NEOP</name>
<organism evidence="1 2">
    <name type="scientific">Parnassius mnemosyne</name>
    <name type="common">clouded apollo</name>
    <dbReference type="NCBI Taxonomy" id="213953"/>
    <lineage>
        <taxon>Eukaryota</taxon>
        <taxon>Metazoa</taxon>
        <taxon>Ecdysozoa</taxon>
        <taxon>Arthropoda</taxon>
        <taxon>Hexapoda</taxon>
        <taxon>Insecta</taxon>
        <taxon>Pterygota</taxon>
        <taxon>Neoptera</taxon>
        <taxon>Endopterygota</taxon>
        <taxon>Lepidoptera</taxon>
        <taxon>Glossata</taxon>
        <taxon>Ditrysia</taxon>
        <taxon>Papilionoidea</taxon>
        <taxon>Papilionidae</taxon>
        <taxon>Parnassiinae</taxon>
        <taxon>Parnassini</taxon>
        <taxon>Parnassius</taxon>
        <taxon>Driopa</taxon>
    </lineage>
</organism>
<keyword evidence="2" id="KW-1185">Reference proteome</keyword>
<dbReference type="AlphaFoldDB" id="A0AAV1KPX4"/>
<dbReference type="InterPro" id="IPR026509">
    <property type="entry name" value="TMEM183"/>
</dbReference>
<evidence type="ECO:0000313" key="2">
    <source>
        <dbReference type="Proteomes" id="UP001314205"/>
    </source>
</evidence>
<dbReference type="GO" id="GO:0019005">
    <property type="term" value="C:SCF ubiquitin ligase complex"/>
    <property type="evidence" value="ECO:0007669"/>
    <property type="project" value="TreeGrafter"/>
</dbReference>
<gene>
    <name evidence="1" type="ORF">PARMNEM_LOCUS6236</name>
</gene>